<comment type="caution">
    <text evidence="2">The sequence shown here is derived from an EMBL/GenBank/DDBJ whole genome shotgun (WGS) entry which is preliminary data.</text>
</comment>
<keyword evidence="1" id="KW-0812">Transmembrane</keyword>
<evidence type="ECO:0000256" key="1">
    <source>
        <dbReference type="SAM" id="Phobius"/>
    </source>
</evidence>
<feature type="transmembrane region" description="Helical" evidence="1">
    <location>
        <begin position="57"/>
        <end position="77"/>
    </location>
</feature>
<organism evidence="2">
    <name type="scientific">Pseudomonas fluorescens (strain Q2-87)</name>
    <dbReference type="NCBI Taxonomy" id="1038922"/>
    <lineage>
        <taxon>Bacteria</taxon>
        <taxon>Pseudomonadati</taxon>
        <taxon>Pseudomonadota</taxon>
        <taxon>Gammaproteobacteria</taxon>
        <taxon>Pseudomonadales</taxon>
        <taxon>Pseudomonadaceae</taxon>
        <taxon>Pseudomonas</taxon>
    </lineage>
</organism>
<dbReference type="RefSeq" id="WP_003181359.1">
    <property type="nucleotide sequence ID" value="NZ_CM001558.1"/>
</dbReference>
<protein>
    <recommendedName>
        <fullName evidence="3">Transmembrane protein</fullName>
    </recommendedName>
</protein>
<feature type="transmembrane region" description="Helical" evidence="1">
    <location>
        <begin position="12"/>
        <end position="37"/>
    </location>
</feature>
<keyword evidence="1" id="KW-1133">Transmembrane helix</keyword>
<keyword evidence="1" id="KW-0472">Membrane</keyword>
<dbReference type="PATRIC" id="fig|1038922.3.peg.2977"/>
<reference evidence="2" key="1">
    <citation type="journal article" date="2012" name="PLoS Genet.">
        <title>Comparative Genomics of Plant-Associated Pseudomonas spp.: Insights into Diversity and Inheritance of Traits Involved in Multitrophic Interactions.</title>
        <authorList>
            <person name="Loper J.E."/>
            <person name="Hassan K.A."/>
            <person name="Mavrodi D.V."/>
            <person name="Davis E.W.II."/>
            <person name="Lim C.K."/>
            <person name="Shaffer B.T."/>
            <person name="Elbourne L.D."/>
            <person name="Stockwell V.O."/>
            <person name="Hartney S.L."/>
            <person name="Breakwell K."/>
            <person name="Henkels M.D."/>
            <person name="Tetu S.G."/>
            <person name="Rangel L.I."/>
            <person name="Kidarsa T.A."/>
            <person name="Wilson N.L."/>
            <person name="van de Mortel J.E."/>
            <person name="Song C."/>
            <person name="Blumhagen R."/>
            <person name="Radune D."/>
            <person name="Hostetler J.B."/>
            <person name="Brinkac L.M."/>
            <person name="Durkin A.S."/>
            <person name="Kluepfel D.A."/>
            <person name="Wechter W.P."/>
            <person name="Anderson A.J."/>
            <person name="Kim Y.C."/>
            <person name="Pierson L.S.III."/>
            <person name="Pierson E.A."/>
            <person name="Lindow S.E."/>
            <person name="Kobayashi D.Y."/>
            <person name="Raaijmakers J.M."/>
            <person name="Weller D.M."/>
            <person name="Thomashow L.S."/>
            <person name="Allen A.E."/>
            <person name="Paulsen I.T."/>
        </authorList>
    </citation>
    <scope>NUCLEOTIDE SEQUENCE [LARGE SCALE GENOMIC DNA]</scope>
    <source>
        <strain evidence="2">Q2-87</strain>
    </source>
</reference>
<dbReference type="HOGENOM" id="CLU_933402_0_0_6"/>
<gene>
    <name evidence="2" type="ORF">PflQ2_2548</name>
</gene>
<sequence length="264" mass="29757">MARWHAAGHRFSWLEVLVPPLCFGPILPPLALLPGLLAYQALLAPSLDLDGIVGQSFGWLAVVTLLFTMLWGLRNFLRDKHDPVKRYWQSMPAQGVVELEQHDLVSGISLWSNDFDPDCNTLLRWANGKLESVQDSGVLQWILARTMAGHWLIFKEEYPGDFCYGPVGRMPEAKKQLQPCQQLAIAFAPGTNLPLGRRFDGSPIPMVNTPYWMSVNELKRLAEAAHHWMFFAPDRYAVVNDQDAAWVQRMVDRAQASVGPQPAR</sequence>
<evidence type="ECO:0008006" key="3">
    <source>
        <dbReference type="Google" id="ProtNLM"/>
    </source>
</evidence>
<accession>J2Y6B1</accession>
<name>J2Y6B1_PSEFQ</name>
<dbReference type="AlphaFoldDB" id="J2Y6B1"/>
<dbReference type="eggNOG" id="ENOG5033URV">
    <property type="taxonomic scope" value="Bacteria"/>
</dbReference>
<proteinExistence type="predicted"/>
<dbReference type="Proteomes" id="UP000007289">
    <property type="component" value="Chromosome"/>
</dbReference>
<evidence type="ECO:0000313" key="2">
    <source>
        <dbReference type="EMBL" id="EJL02339.1"/>
    </source>
</evidence>
<dbReference type="EMBL" id="AGBM01000001">
    <property type="protein sequence ID" value="EJL02339.1"/>
    <property type="molecule type" value="Genomic_DNA"/>
</dbReference>